<evidence type="ECO:0000256" key="4">
    <source>
        <dbReference type="ARBA" id="ARBA00023242"/>
    </source>
</evidence>
<dbReference type="PANTHER" id="PTHR11267">
    <property type="entry name" value="T-BOX PROTEIN-RELATED"/>
    <property type="match status" value="1"/>
</dbReference>
<dbReference type="SUPFAM" id="SSF49417">
    <property type="entry name" value="p53-like transcription factors"/>
    <property type="match status" value="1"/>
</dbReference>
<dbReference type="Proteomes" id="UP000789375">
    <property type="component" value="Unassembled WGS sequence"/>
</dbReference>
<organism evidence="7 8">
    <name type="scientific">Funneliformis mosseae</name>
    <name type="common">Endomycorrhizal fungus</name>
    <name type="synonym">Glomus mosseae</name>
    <dbReference type="NCBI Taxonomy" id="27381"/>
    <lineage>
        <taxon>Eukaryota</taxon>
        <taxon>Fungi</taxon>
        <taxon>Fungi incertae sedis</taxon>
        <taxon>Mucoromycota</taxon>
        <taxon>Glomeromycotina</taxon>
        <taxon>Glomeromycetes</taxon>
        <taxon>Glomerales</taxon>
        <taxon>Glomeraceae</taxon>
        <taxon>Funneliformis</taxon>
    </lineage>
</organism>
<dbReference type="SMART" id="SM00425">
    <property type="entry name" value="TBOX"/>
    <property type="match status" value="1"/>
</dbReference>
<evidence type="ECO:0000256" key="3">
    <source>
        <dbReference type="ARBA" id="ARBA00023163"/>
    </source>
</evidence>
<name>A0A9N9AP90_FUNMO</name>
<dbReference type="PANTHER" id="PTHR11267:SF204">
    <property type="entry name" value="SPADETAIL"/>
    <property type="match status" value="1"/>
</dbReference>
<reference evidence="7" key="1">
    <citation type="submission" date="2021-06" db="EMBL/GenBank/DDBJ databases">
        <authorList>
            <person name="Kallberg Y."/>
            <person name="Tangrot J."/>
            <person name="Rosling A."/>
        </authorList>
    </citation>
    <scope>NUCLEOTIDE SEQUENCE</scope>
    <source>
        <strain evidence="7">87-6 pot B 2015</strain>
    </source>
</reference>
<feature type="region of interest" description="Disordered" evidence="5">
    <location>
        <begin position="592"/>
        <end position="635"/>
    </location>
</feature>
<feature type="compositionally biased region" description="Low complexity" evidence="5">
    <location>
        <begin position="394"/>
        <end position="409"/>
    </location>
</feature>
<dbReference type="Pfam" id="PF00907">
    <property type="entry name" value="T-box"/>
    <property type="match status" value="1"/>
</dbReference>
<protein>
    <submittedName>
        <fullName evidence="7">11129_t:CDS:1</fullName>
    </submittedName>
</protein>
<dbReference type="EMBL" id="CAJVPP010001157">
    <property type="protein sequence ID" value="CAG8537712.1"/>
    <property type="molecule type" value="Genomic_DNA"/>
</dbReference>
<evidence type="ECO:0000256" key="1">
    <source>
        <dbReference type="ARBA" id="ARBA00023015"/>
    </source>
</evidence>
<dbReference type="GO" id="GO:0005634">
    <property type="term" value="C:nucleus"/>
    <property type="evidence" value="ECO:0007669"/>
    <property type="project" value="InterPro"/>
</dbReference>
<feature type="compositionally biased region" description="Polar residues" evidence="5">
    <location>
        <begin position="606"/>
        <end position="628"/>
    </location>
</feature>
<dbReference type="InterPro" id="IPR008967">
    <property type="entry name" value="p53-like_TF_DNA-bd_sf"/>
</dbReference>
<dbReference type="GO" id="GO:0000978">
    <property type="term" value="F:RNA polymerase II cis-regulatory region sequence-specific DNA binding"/>
    <property type="evidence" value="ECO:0007669"/>
    <property type="project" value="InterPro"/>
</dbReference>
<evidence type="ECO:0000256" key="5">
    <source>
        <dbReference type="SAM" id="MobiDB-lite"/>
    </source>
</evidence>
<dbReference type="InterPro" id="IPR046360">
    <property type="entry name" value="T-box_DNA-bd"/>
</dbReference>
<feature type="region of interest" description="Disordered" evidence="5">
    <location>
        <begin position="384"/>
        <end position="409"/>
    </location>
</feature>
<dbReference type="Gene3D" id="2.60.40.820">
    <property type="entry name" value="Transcription factor, T-box"/>
    <property type="match status" value="1"/>
</dbReference>
<keyword evidence="8" id="KW-1185">Reference proteome</keyword>
<keyword evidence="3" id="KW-0804">Transcription</keyword>
<keyword evidence="2" id="KW-0238">DNA-binding</keyword>
<feature type="domain" description="T-box" evidence="6">
    <location>
        <begin position="133"/>
        <end position="346"/>
    </location>
</feature>
<evidence type="ECO:0000313" key="8">
    <source>
        <dbReference type="Proteomes" id="UP000789375"/>
    </source>
</evidence>
<dbReference type="PROSITE" id="PS50252">
    <property type="entry name" value="TBOX_3"/>
    <property type="match status" value="1"/>
</dbReference>
<dbReference type="GO" id="GO:0001708">
    <property type="term" value="P:cell fate specification"/>
    <property type="evidence" value="ECO:0007669"/>
    <property type="project" value="TreeGrafter"/>
</dbReference>
<keyword evidence="4" id="KW-0539">Nucleus</keyword>
<dbReference type="GO" id="GO:0000981">
    <property type="term" value="F:DNA-binding transcription factor activity, RNA polymerase II-specific"/>
    <property type="evidence" value="ECO:0007669"/>
    <property type="project" value="TreeGrafter"/>
</dbReference>
<evidence type="ECO:0000259" key="6">
    <source>
        <dbReference type="PROSITE" id="PS50252"/>
    </source>
</evidence>
<evidence type="ECO:0000256" key="2">
    <source>
        <dbReference type="ARBA" id="ARBA00023125"/>
    </source>
</evidence>
<feature type="compositionally biased region" description="Polar residues" evidence="5">
    <location>
        <begin position="350"/>
        <end position="361"/>
    </location>
</feature>
<feature type="region of interest" description="Disordered" evidence="5">
    <location>
        <begin position="344"/>
        <end position="371"/>
    </location>
</feature>
<accession>A0A9N9AP90</accession>
<dbReference type="AlphaFoldDB" id="A0A9N9AP90"/>
<dbReference type="GO" id="GO:0045893">
    <property type="term" value="P:positive regulation of DNA-templated transcription"/>
    <property type="evidence" value="ECO:0007669"/>
    <property type="project" value="InterPro"/>
</dbReference>
<comment type="caution">
    <text evidence="7">The sequence shown here is derived from an EMBL/GenBank/DDBJ whole genome shotgun (WGS) entry which is preliminary data.</text>
</comment>
<feature type="region of interest" description="Disordered" evidence="5">
    <location>
        <begin position="255"/>
        <end position="276"/>
    </location>
</feature>
<sequence length="667" mass="76507">MKIRHLLHDEFDSSQETLSPFDFQQVSPSFLISSDKQQSSEMLLDQGSSSYDFAKPKELMSPSIQKYSANEIELPQFFNEVSSVSFDNEEKETSKSNSFIELPPLQSLSNFTTNLHSSFNSPFLVPSKEDILLKDPDLWSQFYRVDNEMIITKAGRCIFPLLKFQPVNLNPTVNYSFVIDFVQVSANRYRYKKGNWVCIGLDKRRFLSNNFNKQGGKLLKVGSVCGNPYTHPDSPQSGAYWMNFGLNFPKIKLTNRMRPSPSKAKKRRRNDLVSNNNMSLPAGHFYLTTFHKYQPRVKMIKHSALEDQVAFYAFEEMTFIAVTHYQNEAVNALKKCNNPHAKGFKESLDQDVNNNTEGSKSSDYEDSEVGQYDENNEVDLEEISDSEEDGEFYNSSLSYPTTSTTSQSNNSTLIDQRIQQWRQTINNETISSDDVFRTNRTNLYENKGEFRAKVVKNAHNPLCKQRIYEHPSEDKRSDIDMYVASSRQIPPPTSISSRNFGFDTFSSSGYNNKFSTNSDNDPYWTDYGSQYKTENITSNRISKQNQPIIVQSFPHPAFKSTTPSVLAQRTPYPRKYDTEKGLQQQEEIRARNTHAPESPLSPGNIFFSTISNHTPSNVENSTSHSSIRLEQVKDENKRLREFIRERYGVEAEREADVVVSLGGNEYK</sequence>
<dbReference type="InterPro" id="IPR036960">
    <property type="entry name" value="T-box_sf"/>
</dbReference>
<gene>
    <name evidence="7" type="ORF">FMOSSE_LOCUS5825</name>
</gene>
<dbReference type="InterPro" id="IPR001699">
    <property type="entry name" value="TF_T-box"/>
</dbReference>
<dbReference type="GO" id="GO:0000785">
    <property type="term" value="C:chromatin"/>
    <property type="evidence" value="ECO:0007669"/>
    <property type="project" value="TreeGrafter"/>
</dbReference>
<proteinExistence type="predicted"/>
<evidence type="ECO:0000313" key="7">
    <source>
        <dbReference type="EMBL" id="CAG8537712.1"/>
    </source>
</evidence>
<keyword evidence="1" id="KW-0805">Transcription regulation</keyword>